<evidence type="ECO:0000259" key="9">
    <source>
        <dbReference type="PROSITE" id="PS50843"/>
    </source>
</evidence>
<dbReference type="Pfam" id="PF03330">
    <property type="entry name" value="DPBB_1"/>
    <property type="match status" value="1"/>
</dbReference>
<dbReference type="SUPFAM" id="SSF49590">
    <property type="entry name" value="PHL pollen allergen"/>
    <property type="match status" value="1"/>
</dbReference>
<comment type="function">
    <text evidence="7">Causes loosening and extension of plant cell walls by disrupting non-covalent bonding between cellulose microfibrils and matrix glucans. No enzymatic activity has been found.</text>
</comment>
<evidence type="ECO:0000256" key="6">
    <source>
        <dbReference type="ARBA" id="ARBA00023316"/>
    </source>
</evidence>
<keyword evidence="5" id="KW-0472">Membrane</keyword>
<keyword evidence="4" id="KW-0732">Signal</keyword>
<dbReference type="GO" id="GO:0016020">
    <property type="term" value="C:membrane"/>
    <property type="evidence" value="ECO:0007669"/>
    <property type="project" value="UniProtKB-SubCell"/>
</dbReference>
<keyword evidence="2 7" id="KW-0134">Cell wall</keyword>
<dbReference type="PROSITE" id="PS50843">
    <property type="entry name" value="EXPANSIN_CBD"/>
    <property type="match status" value="1"/>
</dbReference>
<comment type="similarity">
    <text evidence="1 7">Belongs to the expansin family. Expansin A subfamily.</text>
</comment>
<evidence type="ECO:0000256" key="3">
    <source>
        <dbReference type="ARBA" id="ARBA00022525"/>
    </source>
</evidence>
<dbReference type="Pfam" id="PF01357">
    <property type="entry name" value="Expansin_C"/>
    <property type="match status" value="1"/>
</dbReference>
<protein>
    <recommendedName>
        <fullName evidence="7">Expansin</fullName>
    </recommendedName>
</protein>
<dbReference type="InterPro" id="IPR007112">
    <property type="entry name" value="Expansin/allergen_DPBB_dom"/>
</dbReference>
<dbReference type="Gene3D" id="2.60.40.760">
    <property type="entry name" value="Expansin, cellulose-binding-like domain"/>
    <property type="match status" value="1"/>
</dbReference>
<dbReference type="PRINTS" id="PR01225">
    <property type="entry name" value="EXPANSNFAMLY"/>
</dbReference>
<keyword evidence="11" id="KW-1185">Reference proteome</keyword>
<dbReference type="SMART" id="SM00837">
    <property type="entry name" value="DPBB_1"/>
    <property type="match status" value="1"/>
</dbReference>
<evidence type="ECO:0000256" key="5">
    <source>
        <dbReference type="ARBA" id="ARBA00023136"/>
    </source>
</evidence>
<evidence type="ECO:0000313" key="11">
    <source>
        <dbReference type="Proteomes" id="UP001367508"/>
    </source>
</evidence>
<evidence type="ECO:0000256" key="4">
    <source>
        <dbReference type="ARBA" id="ARBA00022729"/>
    </source>
</evidence>
<dbReference type="GO" id="GO:0009653">
    <property type="term" value="P:anatomical structure morphogenesis"/>
    <property type="evidence" value="ECO:0007669"/>
    <property type="project" value="UniProtKB-ARBA"/>
</dbReference>
<dbReference type="GO" id="GO:0005576">
    <property type="term" value="C:extracellular region"/>
    <property type="evidence" value="ECO:0007669"/>
    <property type="project" value="InterPro"/>
</dbReference>
<dbReference type="PANTHER" id="PTHR31867">
    <property type="entry name" value="EXPANSIN-A15"/>
    <property type="match status" value="1"/>
</dbReference>
<dbReference type="Proteomes" id="UP001367508">
    <property type="component" value="Unassembled WGS sequence"/>
</dbReference>
<dbReference type="InterPro" id="IPR007118">
    <property type="entry name" value="Expan_Lol_pI"/>
</dbReference>
<dbReference type="EMBL" id="JAYMYQ010000011">
    <property type="protein sequence ID" value="KAK7305642.1"/>
    <property type="molecule type" value="Genomic_DNA"/>
</dbReference>
<evidence type="ECO:0000256" key="7">
    <source>
        <dbReference type="RuleBase" id="RU365023"/>
    </source>
</evidence>
<keyword evidence="3 7" id="KW-0964">Secreted</keyword>
<keyword evidence="6 7" id="KW-0961">Cell wall biogenesis/degradation</keyword>
<dbReference type="InterPro" id="IPR002963">
    <property type="entry name" value="Expansin"/>
</dbReference>
<evidence type="ECO:0000313" key="10">
    <source>
        <dbReference type="EMBL" id="KAK7305642.1"/>
    </source>
</evidence>
<dbReference type="InterPro" id="IPR036908">
    <property type="entry name" value="RlpA-like_sf"/>
</dbReference>
<dbReference type="GO" id="GO:0009664">
    <property type="term" value="P:plant-type cell wall organization"/>
    <property type="evidence" value="ECO:0007669"/>
    <property type="project" value="InterPro"/>
</dbReference>
<dbReference type="CDD" id="cd22274">
    <property type="entry name" value="DPBB_EXPA_N"/>
    <property type="match status" value="1"/>
</dbReference>
<gene>
    <name evidence="10" type="ORF">VNO77_43549</name>
</gene>
<evidence type="ECO:0000256" key="2">
    <source>
        <dbReference type="ARBA" id="ARBA00022512"/>
    </source>
</evidence>
<feature type="domain" description="Expansin-like EG45" evidence="8">
    <location>
        <begin position="95"/>
        <end position="216"/>
    </location>
</feature>
<dbReference type="InterPro" id="IPR007117">
    <property type="entry name" value="Expansin_CBD"/>
</dbReference>
<evidence type="ECO:0000259" key="8">
    <source>
        <dbReference type="PROSITE" id="PS50842"/>
    </source>
</evidence>
<dbReference type="InterPro" id="IPR009009">
    <property type="entry name" value="RlpA-like_DPBB"/>
</dbReference>
<dbReference type="SUPFAM" id="SSF50685">
    <property type="entry name" value="Barwin-like endoglucanases"/>
    <property type="match status" value="1"/>
</dbReference>
<name>A0AAN9PQ07_CANGL</name>
<comment type="caution">
    <text evidence="10">The sequence shown here is derived from an EMBL/GenBank/DDBJ whole genome shotgun (WGS) entry which is preliminary data.</text>
</comment>
<comment type="subcellular location">
    <subcellularLocation>
        <location evidence="7">Secreted</location>
        <location evidence="7">Cell wall</location>
    </subcellularLocation>
    <subcellularLocation>
        <location evidence="7">Membrane</location>
        <topology evidence="7">Peripheral membrane protein</topology>
    </subcellularLocation>
</comment>
<dbReference type="PROSITE" id="PS50842">
    <property type="entry name" value="EXPANSIN_EG45"/>
    <property type="match status" value="1"/>
</dbReference>
<organism evidence="10 11">
    <name type="scientific">Canavalia gladiata</name>
    <name type="common">Sword bean</name>
    <name type="synonym">Dolichos gladiatus</name>
    <dbReference type="NCBI Taxonomy" id="3824"/>
    <lineage>
        <taxon>Eukaryota</taxon>
        <taxon>Viridiplantae</taxon>
        <taxon>Streptophyta</taxon>
        <taxon>Embryophyta</taxon>
        <taxon>Tracheophyta</taxon>
        <taxon>Spermatophyta</taxon>
        <taxon>Magnoliopsida</taxon>
        <taxon>eudicotyledons</taxon>
        <taxon>Gunneridae</taxon>
        <taxon>Pentapetalae</taxon>
        <taxon>rosids</taxon>
        <taxon>fabids</taxon>
        <taxon>Fabales</taxon>
        <taxon>Fabaceae</taxon>
        <taxon>Papilionoideae</taxon>
        <taxon>50 kb inversion clade</taxon>
        <taxon>NPAAA clade</taxon>
        <taxon>indigoferoid/millettioid clade</taxon>
        <taxon>Phaseoleae</taxon>
        <taxon>Canavalia</taxon>
    </lineage>
</organism>
<dbReference type="InterPro" id="IPR036749">
    <property type="entry name" value="Expansin_CBD_sf"/>
</dbReference>
<reference evidence="10 11" key="1">
    <citation type="submission" date="2024-01" db="EMBL/GenBank/DDBJ databases">
        <title>The genomes of 5 underutilized Papilionoideae crops provide insights into root nodulation and disease resistanc.</title>
        <authorList>
            <person name="Jiang F."/>
        </authorList>
    </citation>
    <scope>NUCLEOTIDE SEQUENCE [LARGE SCALE GENOMIC DNA]</scope>
    <source>
        <strain evidence="10">LVBAO_FW01</strain>
        <tissue evidence="10">Leaves</tissue>
    </source>
</reference>
<proteinExistence type="inferred from homology"/>
<feature type="domain" description="Expansin-like CBD" evidence="9">
    <location>
        <begin position="226"/>
        <end position="305"/>
    </location>
</feature>
<dbReference type="AlphaFoldDB" id="A0AAN9PQ07"/>
<dbReference type="PRINTS" id="PR01226">
    <property type="entry name" value="EXPANSIN"/>
</dbReference>
<dbReference type="Gene3D" id="2.40.40.10">
    <property type="entry name" value="RlpA-like domain"/>
    <property type="match status" value="1"/>
</dbReference>
<evidence type="ECO:0000256" key="1">
    <source>
        <dbReference type="ARBA" id="ARBA00005392"/>
    </source>
</evidence>
<accession>A0AAN9PQ07</accession>
<sequence>MWRPSPEDCSKLASVIVLCFFNPHQFTAKDTMSLTLTLTILLFKLFTSPVTSHYYSPSPPAAPFSESTPQSQSSPPAAEWLFAHATHSPLTDAVAGACGYDDLLRGGYGMATAALSDALFHRGQICGACFELRCREEDADFDRRWCVSGNSIIVTATNFCAPNYGLDVDSVGGHCNPPKQHFVLPIEAFEKIAIWKAGSGNMPVQYRRIKCRREGGIRFTITGSGIFVSVLISNVAGTGDIVAVKVKGSRTGWLPMGRNWGQNWHVNALLQNQPLSFEVMGSDGITITSYNVAPKDWTFGQTFEGKQFQS</sequence>